<organism evidence="2 3">
    <name type="scientific">Pocillopora damicornis</name>
    <name type="common">Cauliflower coral</name>
    <name type="synonym">Millepora damicornis</name>
    <dbReference type="NCBI Taxonomy" id="46731"/>
    <lineage>
        <taxon>Eukaryota</taxon>
        <taxon>Metazoa</taxon>
        <taxon>Cnidaria</taxon>
        <taxon>Anthozoa</taxon>
        <taxon>Hexacorallia</taxon>
        <taxon>Scleractinia</taxon>
        <taxon>Astrocoeniina</taxon>
        <taxon>Pocilloporidae</taxon>
        <taxon>Pocillopora</taxon>
    </lineage>
</organism>
<evidence type="ECO:0000313" key="2">
    <source>
        <dbReference type="EMBL" id="RMX42514.1"/>
    </source>
</evidence>
<dbReference type="EMBL" id="RCHS01003347">
    <property type="protein sequence ID" value="RMX42514.1"/>
    <property type="molecule type" value="Genomic_DNA"/>
</dbReference>
<reference evidence="2 3" key="1">
    <citation type="journal article" date="2018" name="Sci. Rep.">
        <title>Comparative analysis of the Pocillopora damicornis genome highlights role of immune system in coral evolution.</title>
        <authorList>
            <person name="Cunning R."/>
            <person name="Bay R.A."/>
            <person name="Gillette P."/>
            <person name="Baker A.C."/>
            <person name="Traylor-Knowles N."/>
        </authorList>
    </citation>
    <scope>NUCLEOTIDE SEQUENCE [LARGE SCALE GENOMIC DNA]</scope>
    <source>
        <strain evidence="2">RSMAS</strain>
        <tissue evidence="2">Whole animal</tissue>
    </source>
</reference>
<keyword evidence="3" id="KW-1185">Reference proteome</keyword>
<evidence type="ECO:0000313" key="3">
    <source>
        <dbReference type="Proteomes" id="UP000275408"/>
    </source>
</evidence>
<name>A0A3M6TMM9_POCDA</name>
<accession>A0A3M6TMM9</accession>
<protein>
    <submittedName>
        <fullName evidence="2">Uncharacterized protein</fullName>
    </submittedName>
</protein>
<feature type="region of interest" description="Disordered" evidence="1">
    <location>
        <begin position="117"/>
        <end position="162"/>
    </location>
</feature>
<evidence type="ECO:0000256" key="1">
    <source>
        <dbReference type="SAM" id="MobiDB-lite"/>
    </source>
</evidence>
<proteinExistence type="predicted"/>
<feature type="compositionally biased region" description="Basic and acidic residues" evidence="1">
    <location>
        <begin position="117"/>
        <end position="144"/>
    </location>
</feature>
<sequence>MGTPKKIPFPKASERKTTDILIRSDHPDLTLALTECYGRIGAPVARKALLGWTCVGRLPALSSAKKVAHAKTFRIQTLCETRLDEQLRGMWEIDSLEVRNSDDRGDLSYVKGRKVKTMDRGPLRKEELPSLPDNREEAEKRLFSLEKNTSRSQKLRDVAKKQ</sequence>
<dbReference type="Proteomes" id="UP000275408">
    <property type="component" value="Unassembled WGS sequence"/>
</dbReference>
<dbReference type="OrthoDB" id="5920040at2759"/>
<gene>
    <name evidence="2" type="ORF">pdam_00022269</name>
</gene>
<dbReference type="AlphaFoldDB" id="A0A3M6TMM9"/>
<comment type="caution">
    <text evidence="2">The sequence shown here is derived from an EMBL/GenBank/DDBJ whole genome shotgun (WGS) entry which is preliminary data.</text>
</comment>